<dbReference type="PROSITE" id="PS00108">
    <property type="entry name" value="PROTEIN_KINASE_ST"/>
    <property type="match status" value="1"/>
</dbReference>
<evidence type="ECO:0000313" key="4">
    <source>
        <dbReference type="Proteomes" id="UP000236333"/>
    </source>
</evidence>
<name>A0A2J8AJC2_9CHLO</name>
<dbReference type="InterPro" id="IPR001245">
    <property type="entry name" value="Ser-Thr/Tyr_kinase_cat_dom"/>
</dbReference>
<dbReference type="InterPro" id="IPR051681">
    <property type="entry name" value="Ser/Thr_Kinases-Pseudokinases"/>
</dbReference>
<organism evidence="3 4">
    <name type="scientific">Tetrabaena socialis</name>
    <dbReference type="NCBI Taxonomy" id="47790"/>
    <lineage>
        <taxon>Eukaryota</taxon>
        <taxon>Viridiplantae</taxon>
        <taxon>Chlorophyta</taxon>
        <taxon>core chlorophytes</taxon>
        <taxon>Chlorophyceae</taxon>
        <taxon>CS clade</taxon>
        <taxon>Chlamydomonadales</taxon>
        <taxon>Tetrabaenaceae</taxon>
        <taxon>Tetrabaena</taxon>
    </lineage>
</organism>
<dbReference type="GO" id="GO:0004674">
    <property type="term" value="F:protein serine/threonine kinase activity"/>
    <property type="evidence" value="ECO:0007669"/>
    <property type="project" value="TreeGrafter"/>
</dbReference>
<feature type="region of interest" description="Disordered" evidence="1">
    <location>
        <begin position="297"/>
        <end position="320"/>
    </location>
</feature>
<sequence>MRRSLLRFCCIAGEESQDSQRESRRTARPDSIGHRPCALSADFIGVQRFAGTTWLSRLKTLPRLLPRLRIRLYLVNVSDINDAFVPALPMADGEVGLMQDRCMRRALTLEDGRPEQPSALPSPQPQAGHIRRALSDPQELQQLGLLLAAWLLGPDPGGPQWLGGLLSRLRGCNSLQDLVAELCGALADNVRRRFMVEAAVSAAMVPAQDVAVGLMLRPWGAPPQAASAGQSGPPPQPPSRVGPARQPSAASTSYVALAATGRAGSLPQACEPGSPQSAVRILATVRAAGLSVVAAEPSATTQGDGTGSIPGAALHSARTPAGRSRVVPLLASADMVAAPEPSQGEAGAGDRSIGPAGGLRAHAFPLHHTLLAAVLAAQRQRQGQGQGQRLAEDGQRAPQQVGLNRSAGLATPAAATPQSLLGVLQDVRDYMQGAHNPCDDVCCLMVQAPQPVGGDEGVASALAPVPAPALVGSLVLLPLLLDEGTALGLYVRFPQQLPEPLLEAVRESCAELLEVALLEPLRNKLSGPLAAEYDTLRSAVPGSYAVLHDTSDQQDLVSGQPTPQPTMQLTPEAATTSRLAQSLQSSAFGRQMSMSDLEVLQRRKAGASPRLRRTQQLNTANSCATHAGGEDGSAGTTGASLVARSSSDASLLFSSADAQQRNAMLLNSASSIITVTARTSAGGNMRRRLAVLMGSVGASLGAAVAEAGASRYKGLAAREAVGRKDDGPSQLYPHFPARMTAYPEDLAMLELGDELGRGGAGVVLRGWMATLEVAVKLVEVVEAVGVASGSSRQAREDQLRVRRELLRSAIEMVVQSNVSHPQIVQVYSVFHAVRLTRLACGSLRLGCATGAGGEMDGSAAPAASVPSEGGEVAHAREAALQLLLRAVRGHGGLIRRLDGDPASRARAGGVALHMTAIVCELCELGSLADVISRRDFPRRMRAPTGLVLDMKDVYMTLLDVALALRHLHALNLVHRDVKPANLLLKSSPRDHRRFTAKLADFGFVLRLTHVAEDGSRYAVPEQTCGTPTHMAPECIPRSRTRHTGDGRIGTAVDIYAFGILMWECVAGGDRPFPEIKAEKIMYFVLRGMRPRFAADVPLWYRDIAQACWSEEPRQRPTAADLVVALSEHLGGRA</sequence>
<evidence type="ECO:0000313" key="3">
    <source>
        <dbReference type="EMBL" id="PNH12603.1"/>
    </source>
</evidence>
<dbReference type="OrthoDB" id="545874at2759"/>
<keyword evidence="4" id="KW-1185">Reference proteome</keyword>
<dbReference type="SMART" id="SM00220">
    <property type="entry name" value="S_TKc"/>
    <property type="match status" value="1"/>
</dbReference>
<dbReference type="PANTHER" id="PTHR44329:SF214">
    <property type="entry name" value="PROTEIN KINASE DOMAIN-CONTAINING PROTEIN"/>
    <property type="match status" value="1"/>
</dbReference>
<dbReference type="GO" id="GO:0005524">
    <property type="term" value="F:ATP binding"/>
    <property type="evidence" value="ECO:0007669"/>
    <property type="project" value="InterPro"/>
</dbReference>
<keyword evidence="3" id="KW-0418">Kinase</keyword>
<accession>A0A2J8AJC2</accession>
<keyword evidence="3" id="KW-0808">Transferase</keyword>
<evidence type="ECO:0000256" key="1">
    <source>
        <dbReference type="SAM" id="MobiDB-lite"/>
    </source>
</evidence>
<gene>
    <name evidence="3" type="ORF">TSOC_000452</name>
</gene>
<protein>
    <submittedName>
        <fullName evidence="3">Putative LIM domain-containing serine/threonine-protein kinase</fullName>
    </submittedName>
</protein>
<proteinExistence type="predicted"/>
<dbReference type="InterPro" id="IPR011009">
    <property type="entry name" value="Kinase-like_dom_sf"/>
</dbReference>
<dbReference type="SUPFAM" id="SSF56112">
    <property type="entry name" value="Protein kinase-like (PK-like)"/>
    <property type="match status" value="1"/>
</dbReference>
<dbReference type="Proteomes" id="UP000236333">
    <property type="component" value="Unassembled WGS sequence"/>
</dbReference>
<dbReference type="PANTHER" id="PTHR44329">
    <property type="entry name" value="SERINE/THREONINE-PROTEIN KINASE TNNI3K-RELATED"/>
    <property type="match status" value="1"/>
</dbReference>
<feature type="domain" description="Protein kinase" evidence="2">
    <location>
        <begin position="749"/>
        <end position="1129"/>
    </location>
</feature>
<dbReference type="Gene3D" id="1.10.510.10">
    <property type="entry name" value="Transferase(Phosphotransferase) domain 1"/>
    <property type="match status" value="1"/>
</dbReference>
<dbReference type="EMBL" id="PGGS01000006">
    <property type="protein sequence ID" value="PNH12603.1"/>
    <property type="molecule type" value="Genomic_DNA"/>
</dbReference>
<dbReference type="Pfam" id="PF07714">
    <property type="entry name" value="PK_Tyr_Ser-Thr"/>
    <property type="match status" value="1"/>
</dbReference>
<feature type="region of interest" description="Disordered" evidence="1">
    <location>
        <begin position="222"/>
        <end position="248"/>
    </location>
</feature>
<dbReference type="Gene3D" id="3.30.200.20">
    <property type="entry name" value="Phosphorylase Kinase, domain 1"/>
    <property type="match status" value="1"/>
</dbReference>
<evidence type="ECO:0000259" key="2">
    <source>
        <dbReference type="PROSITE" id="PS50011"/>
    </source>
</evidence>
<comment type="caution">
    <text evidence="3">The sequence shown here is derived from an EMBL/GenBank/DDBJ whole genome shotgun (WGS) entry which is preliminary data.</text>
</comment>
<reference evidence="3 4" key="1">
    <citation type="journal article" date="2017" name="Mol. Biol. Evol.">
        <title>The 4-celled Tetrabaena socialis nuclear genome reveals the essential components for genetic control of cell number at the origin of multicellularity in the volvocine lineage.</title>
        <authorList>
            <person name="Featherston J."/>
            <person name="Arakaki Y."/>
            <person name="Hanschen E.R."/>
            <person name="Ferris P.J."/>
            <person name="Michod R.E."/>
            <person name="Olson B.J.S.C."/>
            <person name="Nozaki H."/>
            <person name="Durand P.M."/>
        </authorList>
    </citation>
    <scope>NUCLEOTIDE SEQUENCE [LARGE SCALE GENOMIC DNA]</scope>
    <source>
        <strain evidence="3 4">NIES-571</strain>
    </source>
</reference>
<feature type="compositionally biased region" description="Low complexity" evidence="1">
    <location>
        <begin position="222"/>
        <end position="231"/>
    </location>
</feature>
<dbReference type="PROSITE" id="PS50011">
    <property type="entry name" value="PROTEIN_KINASE_DOM"/>
    <property type="match status" value="1"/>
</dbReference>
<dbReference type="InterPro" id="IPR000719">
    <property type="entry name" value="Prot_kinase_dom"/>
</dbReference>
<dbReference type="InterPro" id="IPR008271">
    <property type="entry name" value="Ser/Thr_kinase_AS"/>
</dbReference>
<dbReference type="AlphaFoldDB" id="A0A2J8AJC2"/>